<dbReference type="EMBL" id="CP136920">
    <property type="protein sequence ID" value="WOO42452.1"/>
    <property type="molecule type" value="Genomic_DNA"/>
</dbReference>
<evidence type="ECO:0000313" key="3">
    <source>
        <dbReference type="Proteomes" id="UP001304300"/>
    </source>
</evidence>
<gene>
    <name evidence="2" type="ORF">RZN69_05070</name>
</gene>
<feature type="signal peptide" evidence="1">
    <location>
        <begin position="1"/>
        <end position="18"/>
    </location>
</feature>
<accession>A0AAQ3QWZ4</accession>
<protein>
    <submittedName>
        <fullName evidence="2">Uncharacterized protein</fullName>
    </submittedName>
</protein>
<evidence type="ECO:0000313" key="2">
    <source>
        <dbReference type="EMBL" id="WOO42452.1"/>
    </source>
</evidence>
<dbReference type="Proteomes" id="UP001304300">
    <property type="component" value="Chromosome"/>
</dbReference>
<reference evidence="2 3" key="1">
    <citation type="submission" date="2023-10" db="EMBL/GenBank/DDBJ databases">
        <title>Rubellicoccus peritrichatus gen. nov., sp. nov., isolated from an algae of coral reef tank.</title>
        <authorList>
            <person name="Luo J."/>
        </authorList>
    </citation>
    <scope>NUCLEOTIDE SEQUENCE [LARGE SCALE GENOMIC DNA]</scope>
    <source>
        <strain evidence="2 3">CR14</strain>
    </source>
</reference>
<organism evidence="2 3">
    <name type="scientific">Rubellicoccus peritrichatus</name>
    <dbReference type="NCBI Taxonomy" id="3080537"/>
    <lineage>
        <taxon>Bacteria</taxon>
        <taxon>Pseudomonadati</taxon>
        <taxon>Verrucomicrobiota</taxon>
        <taxon>Opitutia</taxon>
        <taxon>Puniceicoccales</taxon>
        <taxon>Cerasicoccaceae</taxon>
        <taxon>Rubellicoccus</taxon>
    </lineage>
</organism>
<dbReference type="AlphaFoldDB" id="A0AAQ3QWZ4"/>
<dbReference type="KEGG" id="puo:RZN69_05070"/>
<sequence>MKLTIAILLCVSLCSLRAELVSVALDGAESSKITATAGQIIKIHNIITSELEWDSPDASNASLPRGISVRLVISSQGIVIEKDTFKATADVSLKIASEQDTSLHGMLIPGPAEIWLKGIADESQALLVAEVLENETSILEPASTFVLPSASGDVDLQLEKSSDLVNWEPALLGNYSSSSSPVFFRLRIVR</sequence>
<dbReference type="RefSeq" id="WP_317834973.1">
    <property type="nucleotide sequence ID" value="NZ_CP136920.1"/>
</dbReference>
<name>A0AAQ3QWZ4_9BACT</name>
<keyword evidence="1" id="KW-0732">Signal</keyword>
<evidence type="ECO:0000256" key="1">
    <source>
        <dbReference type="SAM" id="SignalP"/>
    </source>
</evidence>
<feature type="chain" id="PRO_5043054214" evidence="1">
    <location>
        <begin position="19"/>
        <end position="190"/>
    </location>
</feature>
<proteinExistence type="predicted"/>
<keyword evidence="3" id="KW-1185">Reference proteome</keyword>